<dbReference type="PANTHER" id="PTHR12526">
    <property type="entry name" value="GLYCOSYLTRANSFERASE"/>
    <property type="match status" value="1"/>
</dbReference>
<organism evidence="3 4">
    <name type="scientific">Geobacter benzoatilyticus</name>
    <dbReference type="NCBI Taxonomy" id="2815309"/>
    <lineage>
        <taxon>Bacteria</taxon>
        <taxon>Pseudomonadati</taxon>
        <taxon>Thermodesulfobacteriota</taxon>
        <taxon>Desulfuromonadia</taxon>
        <taxon>Geobacterales</taxon>
        <taxon>Geobacteraceae</taxon>
        <taxon>Geobacter</taxon>
    </lineage>
</organism>
<proteinExistence type="predicted"/>
<accession>A0ABX7Q2B9</accession>
<dbReference type="Pfam" id="PF00534">
    <property type="entry name" value="Glycos_transf_1"/>
    <property type="match status" value="1"/>
</dbReference>
<dbReference type="SUPFAM" id="SSF53756">
    <property type="entry name" value="UDP-Glycosyltransferase/glycogen phosphorylase"/>
    <property type="match status" value="1"/>
</dbReference>
<dbReference type="Proteomes" id="UP000663651">
    <property type="component" value="Chromosome"/>
</dbReference>
<keyword evidence="4" id="KW-1185">Reference proteome</keyword>
<evidence type="ECO:0000313" key="3">
    <source>
        <dbReference type="EMBL" id="QSV45564.1"/>
    </source>
</evidence>
<dbReference type="RefSeq" id="WP_207163357.1">
    <property type="nucleotide sequence ID" value="NZ_CP071382.1"/>
</dbReference>
<dbReference type="Gene3D" id="3.40.50.2000">
    <property type="entry name" value="Glycogen Phosphorylase B"/>
    <property type="match status" value="2"/>
</dbReference>
<name>A0ABX7Q2B9_9BACT</name>
<feature type="domain" description="Glycosyltransferase subfamily 4-like N-terminal" evidence="2">
    <location>
        <begin position="27"/>
        <end position="168"/>
    </location>
</feature>
<protein>
    <submittedName>
        <fullName evidence="3">Glycosyltransferase</fullName>
    </submittedName>
</protein>
<reference evidence="3 4" key="1">
    <citation type="submission" date="2021-03" db="EMBL/GenBank/DDBJ databases">
        <title>Geobacter metallireducens gen. nov. sp. nov., a microorganism capable of coupling the complete oxidation of organic compounds to the reduction of iron and other metals.</title>
        <authorList>
            <person name="Li Y."/>
        </authorList>
    </citation>
    <scope>NUCLEOTIDE SEQUENCE [LARGE SCALE GENOMIC DNA]</scope>
    <source>
        <strain evidence="3 4">Jerry-YX</strain>
    </source>
</reference>
<feature type="domain" description="Glycosyl transferase family 1" evidence="1">
    <location>
        <begin position="197"/>
        <end position="341"/>
    </location>
</feature>
<sequence length="377" mass="42081">MINVLQLVKEYRGNHHLFNELFPLDPAKYRVTVCYLTGENNGNNLLENTVDEVIYLDLKETSLKWYNLAPANKIKKIIDGKNIDIINCHRHRATLIGVVAATMSKKSPSVFSTIHGFERKSTIRRKVIDYFFNRRLEGLILVSEALRQYVLMNNWALVSTKLHTVYNGSSFSRFINSGEKQLIRKTLFSSIPDGFWFGTAGRLVPVKNHEGLIHAFNRVARQMANCHLLIAGSGPLEKYLKGLVDELGLASKVHFLGYRTDIPEVLKTLDAFVLPSRREGLPMALLEAMASGLPVVGSRVGGIPEILQGCGAGMLVTPMDSDDLAVKMLEMAKMPSEQLHTIGILAKQRAVEGFSARAMIDGYDKIFRSTLDKHLAA</sequence>
<evidence type="ECO:0000259" key="1">
    <source>
        <dbReference type="Pfam" id="PF00534"/>
    </source>
</evidence>
<evidence type="ECO:0000313" key="4">
    <source>
        <dbReference type="Proteomes" id="UP000663651"/>
    </source>
</evidence>
<dbReference type="InterPro" id="IPR001296">
    <property type="entry name" value="Glyco_trans_1"/>
</dbReference>
<gene>
    <name evidence="3" type="ORF">JZM60_15830</name>
</gene>
<dbReference type="InterPro" id="IPR028098">
    <property type="entry name" value="Glyco_trans_4-like_N"/>
</dbReference>
<evidence type="ECO:0000259" key="2">
    <source>
        <dbReference type="Pfam" id="PF13439"/>
    </source>
</evidence>
<dbReference type="EMBL" id="CP071382">
    <property type="protein sequence ID" value="QSV45564.1"/>
    <property type="molecule type" value="Genomic_DNA"/>
</dbReference>
<dbReference type="PANTHER" id="PTHR12526:SF630">
    <property type="entry name" value="GLYCOSYLTRANSFERASE"/>
    <property type="match status" value="1"/>
</dbReference>
<dbReference type="Pfam" id="PF13439">
    <property type="entry name" value="Glyco_transf_4"/>
    <property type="match status" value="1"/>
</dbReference>